<reference evidence="1 2" key="1">
    <citation type="submission" date="2011-09" db="EMBL/GenBank/DDBJ databases">
        <authorList>
            <person name="Pope W.H."/>
            <person name="Pedulla M.L."/>
            <person name="Ford M.E."/>
            <person name="Peebles C.L."/>
            <person name="Hatfull G.H."/>
            <person name="Hendrix R.W."/>
        </authorList>
    </citation>
    <scope>NUCLEOTIDE SEQUENCE [LARGE SCALE GENOMIC DNA]</scope>
    <source>
        <strain evidence="1">G</strain>
    </source>
</reference>
<sequence>MIYENVYKLDWLEFGASVDEIEKFNDIVSVSDTIKVKKVERNSELRFYLVEASNIEKTIEFVIKISENNVIVSIDDTKPFDYDEKIRHFDSTIIAVLSNIADSLFLAKNKEIKKKIDIIHCIDNLCPICGNEIKKGIEKEMLNRFDSLTCKNGCYVVDFRNFNFEHQSTVVSVTFFRKNKISSKLLSSLSRRMITIDQIYASIQWWKSNDRYLAKILTESDGK</sequence>
<dbReference type="GeneID" id="18563668"/>
<gene>
    <name evidence="1" type="primary">454</name>
    <name evidence="1" type="ORF">G_454</name>
</gene>
<evidence type="ECO:0000313" key="1">
    <source>
        <dbReference type="EMBL" id="AEO93712.1"/>
    </source>
</evidence>
<name>G3MAJ5_9CAUD</name>
<protein>
    <submittedName>
        <fullName evidence="1">Gp454</fullName>
    </submittedName>
</protein>
<dbReference type="RefSeq" id="YP_009015757.1">
    <property type="nucleotide sequence ID" value="NC_023719.1"/>
</dbReference>
<dbReference type="EMBL" id="JN638751">
    <property type="protein sequence ID" value="AEO93712.1"/>
    <property type="molecule type" value="Genomic_DNA"/>
</dbReference>
<proteinExistence type="predicted"/>
<accession>G3MAJ5</accession>
<keyword evidence="2" id="KW-1185">Reference proteome</keyword>
<dbReference type="KEGG" id="vg:18563668"/>
<dbReference type="Proteomes" id="UP000009273">
    <property type="component" value="Segment"/>
</dbReference>
<evidence type="ECO:0000313" key="2">
    <source>
        <dbReference type="Proteomes" id="UP000009273"/>
    </source>
</evidence>
<organism evidence="1 2">
    <name type="scientific">Bacillus phage G</name>
    <dbReference type="NCBI Taxonomy" id="2884420"/>
    <lineage>
        <taxon>Viruses</taxon>
        <taxon>Duplodnaviria</taxon>
        <taxon>Heunggongvirae</taxon>
        <taxon>Uroviricota</taxon>
        <taxon>Caudoviricetes</taxon>
        <taxon>Donellivirus</taxon>
        <taxon>Donellivirus gee</taxon>
    </lineage>
</organism>